<accession>A0AA86VF45</accession>
<proteinExistence type="predicted"/>
<dbReference type="EMBL" id="OY731400">
    <property type="protein sequence ID" value="CAJ1938730.1"/>
    <property type="molecule type" value="Genomic_DNA"/>
</dbReference>
<sequence>MADLLHHSPSFFKPPQNSTIFAIRDSAIRNTSHPLWFLKTLLLYHTTTYNPFSFHDLLKMSQGTCLTTLLRHKNISLTKVDRARNSVKINNVTLLKTLVLDEHLEIDGILDFVTGMVVNGVSTIARMPTAKPVANPPPSLLLTLISHSLEPSSCPAFVVAASSTFCLILLGYGNDFVGGQFILFNARWVKIESELDFWFGCPACIGPDWLCLGFGLGLP</sequence>
<dbReference type="PANTHER" id="PTHR33985:SF19">
    <property type="entry name" value="FASCICLIN-LIKE ARABINOGALACTAN PROTEIN 21"/>
    <property type="match status" value="1"/>
</dbReference>
<dbReference type="PANTHER" id="PTHR33985">
    <property type="entry name" value="OS02G0491300 PROTEIN-RELATED"/>
    <property type="match status" value="1"/>
</dbReference>
<dbReference type="Gramene" id="rna-AYBTSS11_LOCUS8743">
    <property type="protein sequence ID" value="CAJ1938730.1"/>
    <property type="gene ID" value="gene-AYBTSS11_LOCUS8743"/>
</dbReference>
<dbReference type="AlphaFoldDB" id="A0AA86VF45"/>
<dbReference type="SUPFAM" id="SSF82153">
    <property type="entry name" value="FAS1 domain"/>
    <property type="match status" value="1"/>
</dbReference>
<dbReference type="Proteomes" id="UP001189624">
    <property type="component" value="Chromosome 3"/>
</dbReference>
<dbReference type="InterPro" id="IPR036378">
    <property type="entry name" value="FAS1_dom_sf"/>
</dbReference>
<protein>
    <submittedName>
        <fullName evidence="1">Uncharacterized protein</fullName>
    </submittedName>
</protein>
<organism evidence="1 2">
    <name type="scientific">Sphenostylis stenocarpa</name>
    <dbReference type="NCBI Taxonomy" id="92480"/>
    <lineage>
        <taxon>Eukaryota</taxon>
        <taxon>Viridiplantae</taxon>
        <taxon>Streptophyta</taxon>
        <taxon>Embryophyta</taxon>
        <taxon>Tracheophyta</taxon>
        <taxon>Spermatophyta</taxon>
        <taxon>Magnoliopsida</taxon>
        <taxon>eudicotyledons</taxon>
        <taxon>Gunneridae</taxon>
        <taxon>Pentapetalae</taxon>
        <taxon>rosids</taxon>
        <taxon>fabids</taxon>
        <taxon>Fabales</taxon>
        <taxon>Fabaceae</taxon>
        <taxon>Papilionoideae</taxon>
        <taxon>50 kb inversion clade</taxon>
        <taxon>NPAAA clade</taxon>
        <taxon>indigoferoid/millettioid clade</taxon>
        <taxon>Phaseoleae</taxon>
        <taxon>Sphenostylis</taxon>
    </lineage>
</organism>
<keyword evidence="2" id="KW-1185">Reference proteome</keyword>
<evidence type="ECO:0000313" key="2">
    <source>
        <dbReference type="Proteomes" id="UP001189624"/>
    </source>
</evidence>
<gene>
    <name evidence="1" type="ORF">AYBTSS11_LOCUS8743</name>
</gene>
<name>A0AA86VF45_9FABA</name>
<dbReference type="InterPro" id="IPR052806">
    <property type="entry name" value="Fasciclin-like_AGP"/>
</dbReference>
<evidence type="ECO:0000313" key="1">
    <source>
        <dbReference type="EMBL" id="CAJ1938730.1"/>
    </source>
</evidence>
<reference evidence="1" key="1">
    <citation type="submission" date="2023-10" db="EMBL/GenBank/DDBJ databases">
        <authorList>
            <person name="Domelevo Entfellner J.-B."/>
        </authorList>
    </citation>
    <scope>NUCLEOTIDE SEQUENCE</scope>
</reference>